<proteinExistence type="predicted"/>
<feature type="region of interest" description="Disordered" evidence="1">
    <location>
        <begin position="1"/>
        <end position="37"/>
    </location>
</feature>
<name>A0A086TFW2_HAPC1</name>
<accession>A0A086TFW2</accession>
<organism evidence="2 3">
    <name type="scientific">Hapsidospora chrysogenum (strain ATCC 11550 / CBS 779.69 / DSM 880 / IAM 14645 / JCM 23072 / IMI 49137)</name>
    <name type="common">Acremonium chrysogenum</name>
    <dbReference type="NCBI Taxonomy" id="857340"/>
    <lineage>
        <taxon>Eukaryota</taxon>
        <taxon>Fungi</taxon>
        <taxon>Dikarya</taxon>
        <taxon>Ascomycota</taxon>
        <taxon>Pezizomycotina</taxon>
        <taxon>Sordariomycetes</taxon>
        <taxon>Hypocreomycetidae</taxon>
        <taxon>Hypocreales</taxon>
        <taxon>Bionectriaceae</taxon>
        <taxon>Hapsidospora</taxon>
    </lineage>
</organism>
<evidence type="ECO:0000313" key="2">
    <source>
        <dbReference type="EMBL" id="KFH48244.1"/>
    </source>
</evidence>
<dbReference type="EMBL" id="JPKY01000004">
    <property type="protein sequence ID" value="KFH48244.1"/>
    <property type="molecule type" value="Genomic_DNA"/>
</dbReference>
<feature type="compositionally biased region" description="Basic and acidic residues" evidence="1">
    <location>
        <begin position="9"/>
        <end position="23"/>
    </location>
</feature>
<feature type="region of interest" description="Disordered" evidence="1">
    <location>
        <begin position="79"/>
        <end position="106"/>
    </location>
</feature>
<comment type="caution">
    <text evidence="2">The sequence shown here is derived from an EMBL/GenBank/DDBJ whole genome shotgun (WGS) entry which is preliminary data.</text>
</comment>
<dbReference type="AlphaFoldDB" id="A0A086TFW2"/>
<gene>
    <name evidence="2" type="ORF">ACRE_007960</name>
</gene>
<evidence type="ECO:0000256" key="1">
    <source>
        <dbReference type="SAM" id="MobiDB-lite"/>
    </source>
</evidence>
<reference evidence="3" key="1">
    <citation type="journal article" date="2014" name="Genome Announc.">
        <title>Genome sequence and annotation of Acremonium chrysogenum, producer of the beta-lactam antibiotic cephalosporin C.</title>
        <authorList>
            <person name="Terfehr D."/>
            <person name="Dahlmann T.A."/>
            <person name="Specht T."/>
            <person name="Zadra I."/>
            <person name="Kuernsteiner H."/>
            <person name="Kueck U."/>
        </authorList>
    </citation>
    <scope>NUCLEOTIDE SEQUENCE [LARGE SCALE GENOMIC DNA]</scope>
    <source>
        <strain evidence="3">ATCC 11550 / CBS 779.69 / DSM 880 / IAM 14645 / JCM 23072 / IMI 49137</strain>
    </source>
</reference>
<dbReference type="HOGENOM" id="CLU_1739963_0_0_1"/>
<sequence length="150" mass="16567">MVNPDPMTPEERTQRAEDLDFLSRDASPAPRARLRFSPSPPCCINPLALITPPRGPGMAMVDSRLVNPLFIQTIGQTLDDGVLLHPPNPPSSLSPTTSQSSTSPEYVPPHYTYPILDICVGCGRRGNERLFRCRPSDIAMERRDDVESPD</sequence>
<protein>
    <submittedName>
        <fullName evidence="2">Uncharacterized protein</fullName>
    </submittedName>
</protein>
<feature type="compositionally biased region" description="Low complexity" evidence="1">
    <location>
        <begin position="93"/>
        <end position="104"/>
    </location>
</feature>
<evidence type="ECO:0000313" key="3">
    <source>
        <dbReference type="Proteomes" id="UP000029964"/>
    </source>
</evidence>
<dbReference type="Proteomes" id="UP000029964">
    <property type="component" value="Unassembled WGS sequence"/>
</dbReference>
<keyword evidence="3" id="KW-1185">Reference proteome</keyword>